<dbReference type="Proteomes" id="UP001597196">
    <property type="component" value="Unassembled WGS sequence"/>
</dbReference>
<proteinExistence type="predicted"/>
<dbReference type="EMBL" id="JBHTOC010000005">
    <property type="protein sequence ID" value="MFD1429534.1"/>
    <property type="molecule type" value="Genomic_DNA"/>
</dbReference>
<organism evidence="2 3">
    <name type="scientific">Lacticaseibacillus mingshuiensis</name>
    <dbReference type="NCBI Taxonomy" id="2799574"/>
    <lineage>
        <taxon>Bacteria</taxon>
        <taxon>Bacillati</taxon>
        <taxon>Bacillota</taxon>
        <taxon>Bacilli</taxon>
        <taxon>Lactobacillales</taxon>
        <taxon>Lactobacillaceae</taxon>
        <taxon>Lacticaseibacillus</taxon>
    </lineage>
</organism>
<comment type="caution">
    <text evidence="2">The sequence shown here is derived from an EMBL/GenBank/DDBJ whole genome shotgun (WGS) entry which is preliminary data.</text>
</comment>
<name>A0ABW4CHQ5_9LACO</name>
<evidence type="ECO:0000313" key="2">
    <source>
        <dbReference type="EMBL" id="MFD1429534.1"/>
    </source>
</evidence>
<evidence type="ECO:0000259" key="1">
    <source>
        <dbReference type="Pfam" id="PF00149"/>
    </source>
</evidence>
<dbReference type="InterPro" id="IPR029052">
    <property type="entry name" value="Metallo-depent_PP-like"/>
</dbReference>
<reference evidence="3" key="1">
    <citation type="journal article" date="2019" name="Int. J. Syst. Evol. Microbiol.">
        <title>The Global Catalogue of Microorganisms (GCM) 10K type strain sequencing project: providing services to taxonomists for standard genome sequencing and annotation.</title>
        <authorList>
            <consortium name="The Broad Institute Genomics Platform"/>
            <consortium name="The Broad Institute Genome Sequencing Center for Infectious Disease"/>
            <person name="Wu L."/>
            <person name="Ma J."/>
        </authorList>
    </citation>
    <scope>NUCLEOTIDE SEQUENCE [LARGE SCALE GENOMIC DNA]</scope>
    <source>
        <strain evidence="3">CCM 8980</strain>
    </source>
</reference>
<gene>
    <name evidence="2" type="ORF">ACFQ4P_04640</name>
</gene>
<accession>A0ABW4CHQ5</accession>
<dbReference type="Gene3D" id="3.60.21.10">
    <property type="match status" value="1"/>
</dbReference>
<feature type="domain" description="Calcineurin-like phosphoesterase" evidence="1">
    <location>
        <begin position="29"/>
        <end position="224"/>
    </location>
</feature>
<protein>
    <submittedName>
        <fullName evidence="2">Metallophosphoesterase</fullName>
    </submittedName>
</protein>
<dbReference type="Pfam" id="PF00149">
    <property type="entry name" value="Metallophos"/>
    <property type="match status" value="1"/>
</dbReference>
<dbReference type="NCBIfam" id="TIGR03729">
    <property type="entry name" value="acc_ester"/>
    <property type="match status" value="1"/>
</dbReference>
<evidence type="ECO:0000313" key="3">
    <source>
        <dbReference type="Proteomes" id="UP001597196"/>
    </source>
</evidence>
<dbReference type="InterPro" id="IPR004843">
    <property type="entry name" value="Calcineurin-like_PHP"/>
</dbReference>
<dbReference type="InterPro" id="IPR022302">
    <property type="entry name" value="Phosphoesterase_putative"/>
</dbReference>
<dbReference type="CDD" id="cd00838">
    <property type="entry name" value="MPP_superfamily"/>
    <property type="match status" value="1"/>
</dbReference>
<sequence length="269" mass="30527">MRIAISVDDHLDINKVDESELIPRQAELLVKQGVDLYLNAGDTYNDFGKTLAYFRRLQEALGTAAQVRFIAGNHDLVNGISYEEAQSAADPLYLHEKSLSLPGSETVVIGNNGWYDYSLAEPPQRSDAAYATWKRAYWIDGQIPQPVSDCERMARVLSTTEQALIAAHGKKVLYLTHFVPHPAYIYFTGHRMWQMATALMGSAQLGALLAKYGVWAAAFGHLHKRDTPWQLDGVTYYHQPVGYGMRRRFEWQSHDFFTEWEKTLVILDV</sequence>
<dbReference type="SUPFAM" id="SSF56300">
    <property type="entry name" value="Metallo-dependent phosphatases"/>
    <property type="match status" value="1"/>
</dbReference>
<keyword evidence="3" id="KW-1185">Reference proteome</keyword>
<dbReference type="RefSeq" id="WP_203637156.1">
    <property type="nucleotide sequence ID" value="NZ_BOLS01000019.1"/>
</dbReference>